<keyword evidence="3" id="KW-0547">Nucleotide-binding</keyword>
<dbReference type="GO" id="GO:0022857">
    <property type="term" value="F:transmembrane transporter activity"/>
    <property type="evidence" value="ECO:0007669"/>
    <property type="project" value="UniProtKB-ARBA"/>
</dbReference>
<dbReference type="SMART" id="SM00382">
    <property type="entry name" value="AAA"/>
    <property type="match status" value="1"/>
</dbReference>
<feature type="compositionally biased region" description="Basic and acidic residues" evidence="5">
    <location>
        <begin position="269"/>
        <end position="290"/>
    </location>
</feature>
<dbReference type="PROSITE" id="PS00211">
    <property type="entry name" value="ABC_TRANSPORTER_1"/>
    <property type="match status" value="1"/>
</dbReference>
<dbReference type="PANTHER" id="PTHR42798:SF6">
    <property type="entry name" value="CELL DIVISION ATP-BINDING PROTEIN FTSE"/>
    <property type="match status" value="1"/>
</dbReference>
<evidence type="ECO:0000313" key="7">
    <source>
        <dbReference type="EMBL" id="BCK01116.1"/>
    </source>
</evidence>
<reference evidence="7 8" key="2">
    <citation type="submission" date="2020-08" db="EMBL/GenBank/DDBJ databases">
        <authorList>
            <person name="Ueki A."/>
            <person name="Tonouchi A."/>
        </authorList>
    </citation>
    <scope>NUCLEOTIDE SEQUENCE [LARGE SCALE GENOMIC DNA]</scope>
    <source>
        <strain evidence="7 8">CTTW</strain>
    </source>
</reference>
<dbReference type="InterPro" id="IPR017871">
    <property type="entry name" value="ABC_transporter-like_CS"/>
</dbReference>
<dbReference type="GO" id="GO:0098796">
    <property type="term" value="C:membrane protein complex"/>
    <property type="evidence" value="ECO:0007669"/>
    <property type="project" value="UniProtKB-ARBA"/>
</dbReference>
<dbReference type="RefSeq" id="WP_330602298.1">
    <property type="nucleotide sequence ID" value="NZ_AP023368.1"/>
</dbReference>
<dbReference type="GO" id="GO:0016887">
    <property type="term" value="F:ATP hydrolysis activity"/>
    <property type="evidence" value="ECO:0007669"/>
    <property type="project" value="InterPro"/>
</dbReference>
<dbReference type="PANTHER" id="PTHR42798">
    <property type="entry name" value="LIPOPROTEIN-RELEASING SYSTEM ATP-BINDING PROTEIN LOLD"/>
    <property type="match status" value="1"/>
</dbReference>
<evidence type="ECO:0000256" key="3">
    <source>
        <dbReference type="ARBA" id="ARBA00022741"/>
    </source>
</evidence>
<protein>
    <recommendedName>
        <fullName evidence="6">ABC transporter domain-containing protein</fullName>
    </recommendedName>
</protein>
<dbReference type="EMBL" id="AP023368">
    <property type="protein sequence ID" value="BCK01116.1"/>
    <property type="molecule type" value="Genomic_DNA"/>
</dbReference>
<dbReference type="PROSITE" id="PS50893">
    <property type="entry name" value="ABC_TRANSPORTER_2"/>
    <property type="match status" value="1"/>
</dbReference>
<organism evidence="7 8">
    <name type="scientific">Anaerocolumna chitinilytica</name>
    <dbReference type="NCBI Taxonomy" id="1727145"/>
    <lineage>
        <taxon>Bacteria</taxon>
        <taxon>Bacillati</taxon>
        <taxon>Bacillota</taxon>
        <taxon>Clostridia</taxon>
        <taxon>Lachnospirales</taxon>
        <taxon>Lachnospiraceae</taxon>
        <taxon>Anaerocolumna</taxon>
    </lineage>
</organism>
<comment type="similarity">
    <text evidence="1">Belongs to the ABC transporter superfamily.</text>
</comment>
<feature type="domain" description="ABC transporter" evidence="6">
    <location>
        <begin position="9"/>
        <end position="248"/>
    </location>
</feature>
<keyword evidence="4" id="KW-0067">ATP-binding</keyword>
<dbReference type="InterPro" id="IPR017911">
    <property type="entry name" value="MacB-like_ATP-bd"/>
</dbReference>
<accession>A0A7I8DVG9</accession>
<dbReference type="InterPro" id="IPR003593">
    <property type="entry name" value="AAA+_ATPase"/>
</dbReference>
<dbReference type="GO" id="GO:0005524">
    <property type="term" value="F:ATP binding"/>
    <property type="evidence" value="ECO:0007669"/>
    <property type="project" value="UniProtKB-KW"/>
</dbReference>
<sequence length="315" mass="35458">MINQAEKIIEVKNVKKIYRMGQEKIYAVDDVSFDIYKGEFCCLLGTSGSGKSTLLNLMAGIEKISGGQIIIKGKKIHKMNENNLAKFRQRYLGFVFQSYNLIGSMTALENVEFPLIFKRVKAKQRRKMARDMLKQVGLEARLNHKPKEMSGGQQQRVGIARAFVASPEIVFADEPTGNLDTKTTMDVMKLIRTMAKQHSQTIVMVTHDRRLADFADRIIHILDGKIQEIEVREVADSQEEPVSSDVISISDNVEISDITGIPDIAAAEEEGKQTKKQETSEQEISERAEADEAIPQRNTEIKTNNKNQNNRGKEG</sequence>
<dbReference type="Proteomes" id="UP000515703">
    <property type="component" value="Chromosome"/>
</dbReference>
<keyword evidence="2" id="KW-0813">Transport</keyword>
<evidence type="ECO:0000256" key="2">
    <source>
        <dbReference type="ARBA" id="ARBA00022448"/>
    </source>
</evidence>
<dbReference type="SUPFAM" id="SSF52540">
    <property type="entry name" value="P-loop containing nucleoside triphosphate hydrolases"/>
    <property type="match status" value="1"/>
</dbReference>
<dbReference type="InterPro" id="IPR003439">
    <property type="entry name" value="ABC_transporter-like_ATP-bd"/>
</dbReference>
<dbReference type="Pfam" id="PF00005">
    <property type="entry name" value="ABC_tran"/>
    <property type="match status" value="1"/>
</dbReference>
<name>A0A7I8DVG9_9FIRM</name>
<dbReference type="Gene3D" id="3.40.50.300">
    <property type="entry name" value="P-loop containing nucleotide triphosphate hydrolases"/>
    <property type="match status" value="1"/>
</dbReference>
<evidence type="ECO:0000256" key="4">
    <source>
        <dbReference type="ARBA" id="ARBA00022840"/>
    </source>
</evidence>
<evidence type="ECO:0000259" key="6">
    <source>
        <dbReference type="PROSITE" id="PS50893"/>
    </source>
</evidence>
<dbReference type="CDD" id="cd03255">
    <property type="entry name" value="ABC_MJ0796_LolCDE_FtsE"/>
    <property type="match status" value="1"/>
</dbReference>
<dbReference type="FunFam" id="3.40.50.300:FF:000032">
    <property type="entry name" value="Export ABC transporter ATP-binding protein"/>
    <property type="match status" value="1"/>
</dbReference>
<evidence type="ECO:0000313" key="8">
    <source>
        <dbReference type="Proteomes" id="UP000515703"/>
    </source>
</evidence>
<evidence type="ECO:0000256" key="1">
    <source>
        <dbReference type="ARBA" id="ARBA00005417"/>
    </source>
</evidence>
<dbReference type="KEGG" id="acht:bsdcttw_41560"/>
<gene>
    <name evidence="7" type="ORF">bsdcttw_41560</name>
</gene>
<keyword evidence="8" id="KW-1185">Reference proteome</keyword>
<reference evidence="7 8" key="1">
    <citation type="submission" date="2020-08" db="EMBL/GenBank/DDBJ databases">
        <title>Draft genome sequencing of an Anaerocolumna strain isolated from anoxic soil subjected to BSD treatment.</title>
        <authorList>
            <person name="Uek A."/>
            <person name="Tonouchi A."/>
        </authorList>
    </citation>
    <scope>NUCLEOTIDE SEQUENCE [LARGE SCALE GENOMIC DNA]</scope>
    <source>
        <strain evidence="7 8">CTTW</strain>
    </source>
</reference>
<feature type="region of interest" description="Disordered" evidence="5">
    <location>
        <begin position="263"/>
        <end position="315"/>
    </location>
</feature>
<dbReference type="AlphaFoldDB" id="A0A7I8DVG9"/>
<evidence type="ECO:0000256" key="5">
    <source>
        <dbReference type="SAM" id="MobiDB-lite"/>
    </source>
</evidence>
<dbReference type="InterPro" id="IPR027417">
    <property type="entry name" value="P-loop_NTPase"/>
</dbReference>
<feature type="compositionally biased region" description="Polar residues" evidence="5">
    <location>
        <begin position="296"/>
        <end position="315"/>
    </location>
</feature>
<proteinExistence type="inferred from homology"/>